<keyword evidence="1" id="KW-0472">Membrane</keyword>
<dbReference type="Pfam" id="PF04474">
    <property type="entry name" value="DUF554"/>
    <property type="match status" value="1"/>
</dbReference>
<accession>A0A4Y5ZPE6</accession>
<reference evidence="2 3" key="1">
    <citation type="submission" date="2019-06" db="EMBL/GenBank/DDBJ databases">
        <title>Whole genome sequencing of XDR Enterobacter.</title>
        <authorList>
            <person name="Gnana Soundari P."/>
            <person name="Vijayakumar R."/>
            <person name="Krishnan P."/>
        </authorList>
    </citation>
    <scope>NUCLEOTIDE SEQUENCE [LARGE SCALE GENOMIC DNA]</scope>
    <source>
        <strain evidence="2 3">C126</strain>
    </source>
</reference>
<evidence type="ECO:0000256" key="1">
    <source>
        <dbReference type="SAM" id="Phobius"/>
    </source>
</evidence>
<protein>
    <submittedName>
        <fullName evidence="2">DUF554 family protein</fullName>
    </submittedName>
</protein>
<proteinExistence type="predicted"/>
<sequence>MVIGPFINAGAVLLGGVLGAVLSQRLPERIRVSMPSILAWRR</sequence>
<name>A0A4Y5ZPE6_9ENTR</name>
<keyword evidence="1" id="KW-0812">Transmembrane</keyword>
<feature type="transmembrane region" description="Helical" evidence="1">
    <location>
        <begin position="6"/>
        <end position="23"/>
    </location>
</feature>
<dbReference type="Proteomes" id="UP000318237">
    <property type="component" value="Chromosome"/>
</dbReference>
<evidence type="ECO:0000313" key="3">
    <source>
        <dbReference type="Proteomes" id="UP000318237"/>
    </source>
</evidence>
<evidence type="ECO:0000313" key="2">
    <source>
        <dbReference type="EMBL" id="QDE47652.1"/>
    </source>
</evidence>
<gene>
    <name evidence="2" type="ORF">EIN43_21585</name>
</gene>
<organism evidence="2 3">
    <name type="scientific">Enterobacter hormaechei</name>
    <dbReference type="NCBI Taxonomy" id="158836"/>
    <lineage>
        <taxon>Bacteria</taxon>
        <taxon>Pseudomonadati</taxon>
        <taxon>Pseudomonadota</taxon>
        <taxon>Gammaproteobacteria</taxon>
        <taxon>Enterobacterales</taxon>
        <taxon>Enterobacteriaceae</taxon>
        <taxon>Enterobacter</taxon>
        <taxon>Enterobacter cloacae complex</taxon>
    </lineage>
</organism>
<keyword evidence="1" id="KW-1133">Transmembrane helix</keyword>
<dbReference type="EMBL" id="CP041054">
    <property type="protein sequence ID" value="QDE47652.1"/>
    <property type="molecule type" value="Genomic_DNA"/>
</dbReference>
<dbReference type="InterPro" id="IPR007563">
    <property type="entry name" value="DUF554"/>
</dbReference>
<dbReference type="AlphaFoldDB" id="A0A4Y5ZPE6"/>